<name>A0A1G6TZY7_9SPHI</name>
<reference evidence="3 4" key="1">
    <citation type="submission" date="2016-10" db="EMBL/GenBank/DDBJ databases">
        <authorList>
            <person name="de Groot N.N."/>
        </authorList>
    </citation>
    <scope>NUCLEOTIDE SEQUENCE [LARGE SCALE GENOMIC DNA]</scope>
    <source>
        <strain evidence="3 4">47C3B</strain>
    </source>
</reference>
<keyword evidence="2" id="KW-0732">Signal</keyword>
<proteinExistence type="predicted"/>
<protein>
    <recommendedName>
        <fullName evidence="5">Four helix bundle sensory module for signal transduction</fullName>
    </recommendedName>
</protein>
<dbReference type="RefSeq" id="WP_240315126.1">
    <property type="nucleotide sequence ID" value="NZ_FNAI01000001.1"/>
</dbReference>
<dbReference type="Proteomes" id="UP000199072">
    <property type="component" value="Unassembled WGS sequence"/>
</dbReference>
<keyword evidence="4" id="KW-1185">Reference proteome</keyword>
<dbReference type="EMBL" id="FNAI01000001">
    <property type="protein sequence ID" value="SDD33845.1"/>
    <property type="molecule type" value="Genomic_DNA"/>
</dbReference>
<sequence>MKKLVLLCVFCFLCIGDICAQSQFNADSVAYQLQRKKINDMLANRKLKFGQYSQSLNEHTGIFGFQTKSDIRRSNDILMDIAKTDDNIYKELKILLEYHAFQERQIESHSKEAESINENYLKTIRLLRQSNLKLKADLSASQQHKSTAHIIYIFIILLMLASILYLIGKKSKV</sequence>
<evidence type="ECO:0000256" key="2">
    <source>
        <dbReference type="SAM" id="SignalP"/>
    </source>
</evidence>
<feature type="signal peptide" evidence="2">
    <location>
        <begin position="1"/>
        <end position="20"/>
    </location>
</feature>
<organism evidence="3 4">
    <name type="scientific">Mucilaginibacter pineti</name>
    <dbReference type="NCBI Taxonomy" id="1391627"/>
    <lineage>
        <taxon>Bacteria</taxon>
        <taxon>Pseudomonadati</taxon>
        <taxon>Bacteroidota</taxon>
        <taxon>Sphingobacteriia</taxon>
        <taxon>Sphingobacteriales</taxon>
        <taxon>Sphingobacteriaceae</taxon>
        <taxon>Mucilaginibacter</taxon>
    </lineage>
</organism>
<feature type="transmembrane region" description="Helical" evidence="1">
    <location>
        <begin position="149"/>
        <end position="167"/>
    </location>
</feature>
<keyword evidence="1" id="KW-1133">Transmembrane helix</keyword>
<keyword evidence="1" id="KW-0812">Transmembrane</keyword>
<accession>A0A1G6TZY7</accession>
<evidence type="ECO:0000256" key="1">
    <source>
        <dbReference type="SAM" id="Phobius"/>
    </source>
</evidence>
<feature type="chain" id="PRO_5011562837" description="Four helix bundle sensory module for signal transduction" evidence="2">
    <location>
        <begin position="21"/>
        <end position="173"/>
    </location>
</feature>
<evidence type="ECO:0000313" key="3">
    <source>
        <dbReference type="EMBL" id="SDD33845.1"/>
    </source>
</evidence>
<gene>
    <name evidence="3" type="ORF">SAMN05216464_101458</name>
</gene>
<keyword evidence="1" id="KW-0472">Membrane</keyword>
<dbReference type="STRING" id="1391627.SAMN05216464_101458"/>
<evidence type="ECO:0008006" key="5">
    <source>
        <dbReference type="Google" id="ProtNLM"/>
    </source>
</evidence>
<evidence type="ECO:0000313" key="4">
    <source>
        <dbReference type="Proteomes" id="UP000199072"/>
    </source>
</evidence>
<dbReference type="AlphaFoldDB" id="A0A1G6TZY7"/>